<dbReference type="Pfam" id="PF04170">
    <property type="entry name" value="NlpE"/>
    <property type="match status" value="1"/>
</dbReference>
<gene>
    <name evidence="1" type="ORF">NPX36_11385</name>
</gene>
<dbReference type="RefSeq" id="WP_257498830.1">
    <property type="nucleotide sequence ID" value="NZ_CP102382.1"/>
</dbReference>
<sequence>MNSFKNLLLAAAFVPAFFSCTEKKEEKVFIQPDLLDTIFSSSFEGVIPCPDCPGIESSVRIYSDSTISRTVYYQDRNELPITKVGTWKLNDSIFTATFDREKLFFKIKDYNKILRVGSDLKEVTGEFANDYVLHKRKTFKPENIEGIYWVGDTLNLYNKLQIKHLKKENYNLVFSHYNRLDSLSNCKTSFKAVLDKNLQLNSKLNDSLGDLRIVFTRKAAHVLFENVSKDSLRFKCNDTIRFVPYKGSYKKR</sequence>
<evidence type="ECO:0000313" key="1">
    <source>
        <dbReference type="EMBL" id="UUV20914.1"/>
    </source>
</evidence>
<name>A0ABY5NR03_9FLAO</name>
<accession>A0ABY5NR03</accession>
<protein>
    <submittedName>
        <fullName evidence="1">Copper resistance protein NlpE</fullName>
    </submittedName>
</protein>
<dbReference type="Proteomes" id="UP001317001">
    <property type="component" value="Chromosome"/>
</dbReference>
<keyword evidence="2" id="KW-1185">Reference proteome</keyword>
<dbReference type="Gene3D" id="2.40.128.640">
    <property type="match status" value="1"/>
</dbReference>
<organism evidence="1 2">
    <name type="scientific">Paenimyroides aestuarii</name>
    <dbReference type="NCBI Taxonomy" id="2968490"/>
    <lineage>
        <taxon>Bacteria</taxon>
        <taxon>Pseudomonadati</taxon>
        <taxon>Bacteroidota</taxon>
        <taxon>Flavobacteriia</taxon>
        <taxon>Flavobacteriales</taxon>
        <taxon>Flavobacteriaceae</taxon>
        <taxon>Paenimyroides</taxon>
    </lineage>
</organism>
<dbReference type="EMBL" id="CP102382">
    <property type="protein sequence ID" value="UUV20914.1"/>
    <property type="molecule type" value="Genomic_DNA"/>
</dbReference>
<dbReference type="PROSITE" id="PS51257">
    <property type="entry name" value="PROKAR_LIPOPROTEIN"/>
    <property type="match status" value="1"/>
</dbReference>
<reference evidence="1 2" key="1">
    <citation type="submission" date="2022-08" db="EMBL/GenBank/DDBJ databases">
        <title>Myroides zhujiangensis sp. nov., a novel bacterium isolated from sediment in the Pearl River Estuary.</title>
        <authorList>
            <person name="Cui L."/>
        </authorList>
    </citation>
    <scope>NUCLEOTIDE SEQUENCE [LARGE SCALE GENOMIC DNA]</scope>
    <source>
        <strain evidence="1 2">SCSIO 72103</strain>
    </source>
</reference>
<evidence type="ECO:0000313" key="2">
    <source>
        <dbReference type="Proteomes" id="UP001317001"/>
    </source>
</evidence>
<dbReference type="InterPro" id="IPR007298">
    <property type="entry name" value="Cu-R_lipoprotein_NlpE"/>
</dbReference>
<proteinExistence type="predicted"/>